<gene>
    <name evidence="1" type="ORF">DHETER_LOCUS5350</name>
</gene>
<protein>
    <submittedName>
        <fullName evidence="1">6365_t:CDS:1</fullName>
    </submittedName>
</protein>
<dbReference type="EMBL" id="CAJVPU010005879">
    <property type="protein sequence ID" value="CAG8553932.1"/>
    <property type="molecule type" value="Genomic_DNA"/>
</dbReference>
<evidence type="ECO:0000313" key="2">
    <source>
        <dbReference type="Proteomes" id="UP000789702"/>
    </source>
</evidence>
<comment type="caution">
    <text evidence="1">The sequence shown here is derived from an EMBL/GenBank/DDBJ whole genome shotgun (WGS) entry which is preliminary data.</text>
</comment>
<name>A0ACA9LXT5_9GLOM</name>
<evidence type="ECO:0000313" key="1">
    <source>
        <dbReference type="EMBL" id="CAG8553932.1"/>
    </source>
</evidence>
<organism evidence="1 2">
    <name type="scientific">Dentiscutata heterogama</name>
    <dbReference type="NCBI Taxonomy" id="1316150"/>
    <lineage>
        <taxon>Eukaryota</taxon>
        <taxon>Fungi</taxon>
        <taxon>Fungi incertae sedis</taxon>
        <taxon>Mucoromycota</taxon>
        <taxon>Glomeromycotina</taxon>
        <taxon>Glomeromycetes</taxon>
        <taxon>Diversisporales</taxon>
        <taxon>Gigasporaceae</taxon>
        <taxon>Dentiscutata</taxon>
    </lineage>
</organism>
<accession>A0ACA9LXT5</accession>
<proteinExistence type="predicted"/>
<sequence>QAQQNQTLPSYLKINNMICQWCYNGIVLQPSAVIKDNAQSAGIEEYSDAVVDT</sequence>
<keyword evidence="2" id="KW-1185">Reference proteome</keyword>
<dbReference type="Proteomes" id="UP000789702">
    <property type="component" value="Unassembled WGS sequence"/>
</dbReference>
<feature type="non-terminal residue" evidence="1">
    <location>
        <position position="1"/>
    </location>
</feature>
<reference evidence="1" key="1">
    <citation type="submission" date="2021-06" db="EMBL/GenBank/DDBJ databases">
        <authorList>
            <person name="Kallberg Y."/>
            <person name="Tangrot J."/>
            <person name="Rosling A."/>
        </authorList>
    </citation>
    <scope>NUCLEOTIDE SEQUENCE</scope>
    <source>
        <strain evidence="1">IL203A</strain>
    </source>
</reference>